<dbReference type="OrthoDB" id="8478129at2"/>
<dbReference type="AlphaFoldDB" id="A0A1T3NLX7"/>
<dbReference type="Gene3D" id="1.10.3210.10">
    <property type="entry name" value="Hypothetical protein af1432"/>
    <property type="match status" value="1"/>
</dbReference>
<feature type="domain" description="HD" evidence="2">
    <location>
        <begin position="37"/>
        <end position="128"/>
    </location>
</feature>
<feature type="compositionally biased region" description="Basic and acidic residues" evidence="1">
    <location>
        <begin position="197"/>
        <end position="211"/>
    </location>
</feature>
<dbReference type="STRING" id="159449.B4N89_44300"/>
<evidence type="ECO:0000313" key="4">
    <source>
        <dbReference type="Proteomes" id="UP000190037"/>
    </source>
</evidence>
<dbReference type="Proteomes" id="UP000190037">
    <property type="component" value="Unassembled WGS sequence"/>
</dbReference>
<keyword evidence="4" id="KW-1185">Reference proteome</keyword>
<sequence>MSTRRLRSGHGHSRRRSHHPLARRTIEHVRARTSRPTAEHSFRSYRFAVLQAAYDGLRPGADFDPDLLFSACALHDLGTCPDAEGRQRFEVEGADMAAAFLTEGGVAAADVDRVWEAIALHTSAGIAERRGTLSYLTRRGIAIDFGVDTDCVDDAQARTIHAEHPRLRMAETLAEEIARHARRNPRNAPRYSLPGELLRERGEDGTGRTEMEAAAAQSRWGV</sequence>
<proteinExistence type="predicted"/>
<protein>
    <recommendedName>
        <fullName evidence="2">HD domain-containing protein</fullName>
    </recommendedName>
</protein>
<dbReference type="SUPFAM" id="SSF109604">
    <property type="entry name" value="HD-domain/PDEase-like"/>
    <property type="match status" value="1"/>
</dbReference>
<evidence type="ECO:0000259" key="2">
    <source>
        <dbReference type="Pfam" id="PF01966"/>
    </source>
</evidence>
<dbReference type="PANTHER" id="PTHR35569:SF1">
    <property type="entry name" value="CYANAMIDE HYDRATASE DDI2-RELATED"/>
    <property type="match status" value="1"/>
</dbReference>
<dbReference type="InterPro" id="IPR006674">
    <property type="entry name" value="HD_domain"/>
</dbReference>
<dbReference type="Pfam" id="PF01966">
    <property type="entry name" value="HD"/>
    <property type="match status" value="1"/>
</dbReference>
<reference evidence="3 4" key="1">
    <citation type="submission" date="2017-03" db="EMBL/GenBank/DDBJ databases">
        <title>Draft genome sequence of Streptomyces scabrisporus NF3, endophyte isolated from Amphipterygium adstringens.</title>
        <authorList>
            <person name="Vazquez M."/>
            <person name="Ceapa C.D."/>
            <person name="Rodriguez Luna D."/>
            <person name="Sanchez Esquivel S."/>
        </authorList>
    </citation>
    <scope>NUCLEOTIDE SEQUENCE [LARGE SCALE GENOMIC DNA]</scope>
    <source>
        <strain evidence="3 4">NF3</strain>
    </source>
</reference>
<feature type="compositionally biased region" description="Basic residues" evidence="1">
    <location>
        <begin position="1"/>
        <end position="22"/>
    </location>
</feature>
<dbReference type="EMBL" id="MWQN01000004">
    <property type="protein sequence ID" value="OPC77671.1"/>
    <property type="molecule type" value="Genomic_DNA"/>
</dbReference>
<feature type="region of interest" description="Disordered" evidence="1">
    <location>
        <begin position="1"/>
        <end position="35"/>
    </location>
</feature>
<feature type="region of interest" description="Disordered" evidence="1">
    <location>
        <begin position="182"/>
        <end position="222"/>
    </location>
</feature>
<name>A0A1T3NLX7_9ACTN</name>
<comment type="caution">
    <text evidence="3">The sequence shown here is derived from an EMBL/GenBank/DDBJ whole genome shotgun (WGS) entry which is preliminary data.</text>
</comment>
<organism evidence="3 4">
    <name type="scientific">Embleya scabrispora</name>
    <dbReference type="NCBI Taxonomy" id="159449"/>
    <lineage>
        <taxon>Bacteria</taxon>
        <taxon>Bacillati</taxon>
        <taxon>Actinomycetota</taxon>
        <taxon>Actinomycetes</taxon>
        <taxon>Kitasatosporales</taxon>
        <taxon>Streptomycetaceae</taxon>
        <taxon>Embleya</taxon>
    </lineage>
</organism>
<gene>
    <name evidence="3" type="ORF">B4N89_44300</name>
</gene>
<dbReference type="PANTHER" id="PTHR35569">
    <property type="entry name" value="CYANAMIDE HYDRATASE DDI2-RELATED"/>
    <property type="match status" value="1"/>
</dbReference>
<evidence type="ECO:0000313" key="3">
    <source>
        <dbReference type="EMBL" id="OPC77671.1"/>
    </source>
</evidence>
<accession>A0A1T3NLX7</accession>
<evidence type="ECO:0000256" key="1">
    <source>
        <dbReference type="SAM" id="MobiDB-lite"/>
    </source>
</evidence>